<dbReference type="PRINTS" id="PR00411">
    <property type="entry name" value="PNDRDTASEI"/>
</dbReference>
<dbReference type="Gene3D" id="3.30.390.30">
    <property type="match status" value="1"/>
</dbReference>
<evidence type="ECO:0000259" key="6">
    <source>
        <dbReference type="Pfam" id="PF14759"/>
    </source>
</evidence>
<dbReference type="SUPFAM" id="SSF51905">
    <property type="entry name" value="FAD/NAD(P)-binding domain"/>
    <property type="match status" value="1"/>
</dbReference>
<feature type="domain" description="FAD/NAD(P)-binding" evidence="5">
    <location>
        <begin position="5"/>
        <end position="159"/>
    </location>
</feature>
<evidence type="ECO:0000256" key="1">
    <source>
        <dbReference type="ARBA" id="ARBA00001974"/>
    </source>
</evidence>
<dbReference type="GO" id="GO:0016651">
    <property type="term" value="F:oxidoreductase activity, acting on NAD(P)H"/>
    <property type="evidence" value="ECO:0007669"/>
    <property type="project" value="TreeGrafter"/>
</dbReference>
<evidence type="ECO:0000313" key="7">
    <source>
        <dbReference type="EMBL" id="MUZ75600.1"/>
    </source>
</evidence>
<evidence type="ECO:0000259" key="5">
    <source>
        <dbReference type="Pfam" id="PF07992"/>
    </source>
</evidence>
<protein>
    <submittedName>
        <fullName evidence="7">NAD(P)-binding protein</fullName>
    </submittedName>
</protein>
<dbReference type="Pfam" id="PF14759">
    <property type="entry name" value="Reductase_C"/>
    <property type="match status" value="1"/>
</dbReference>
<gene>
    <name evidence="7" type="ORF">GOZ90_23295</name>
</gene>
<dbReference type="Pfam" id="PF07992">
    <property type="entry name" value="Pyr_redox_2"/>
    <property type="match status" value="1"/>
</dbReference>
<feature type="domain" description="Reductase C-terminal" evidence="6">
    <location>
        <begin position="178"/>
        <end position="241"/>
    </location>
</feature>
<evidence type="ECO:0000256" key="2">
    <source>
        <dbReference type="ARBA" id="ARBA00022630"/>
    </source>
</evidence>
<reference evidence="7 8" key="1">
    <citation type="submission" date="2019-12" db="EMBL/GenBank/DDBJ databases">
        <title>Whole-genome sequencing of Allorhizobium vitis.</title>
        <authorList>
            <person name="Gan H.M."/>
            <person name="Szegedi E."/>
            <person name="Burr T."/>
            <person name="Savka M.A."/>
        </authorList>
    </citation>
    <scope>NUCLEOTIDE SEQUENCE [LARGE SCALE GENOMIC DNA]</scope>
    <source>
        <strain evidence="7 8">CG516</strain>
    </source>
</reference>
<dbReference type="InterPro" id="IPR023753">
    <property type="entry name" value="FAD/NAD-binding_dom"/>
</dbReference>
<dbReference type="InterPro" id="IPR016156">
    <property type="entry name" value="FAD/NAD-linked_Rdtase_dimer_sf"/>
</dbReference>
<dbReference type="InterPro" id="IPR036188">
    <property type="entry name" value="FAD/NAD-bd_sf"/>
</dbReference>
<keyword evidence="2" id="KW-0285">Flavoprotein</keyword>
<organism evidence="7 8">
    <name type="scientific">Agrobacterium vitis</name>
    <name type="common">Rhizobium vitis</name>
    <dbReference type="NCBI Taxonomy" id="373"/>
    <lineage>
        <taxon>Bacteria</taxon>
        <taxon>Pseudomonadati</taxon>
        <taxon>Pseudomonadota</taxon>
        <taxon>Alphaproteobacteria</taxon>
        <taxon>Hyphomicrobiales</taxon>
        <taxon>Rhizobiaceae</taxon>
        <taxon>Rhizobium/Agrobacterium group</taxon>
        <taxon>Agrobacterium</taxon>
    </lineage>
</organism>
<name>A0A6L6VID2_AGRVI</name>
<dbReference type="Proteomes" id="UP000477951">
    <property type="component" value="Unassembled WGS sequence"/>
</dbReference>
<keyword evidence="4" id="KW-0560">Oxidoreductase</keyword>
<dbReference type="AlphaFoldDB" id="A0A6L6VID2"/>
<dbReference type="SUPFAM" id="SSF55424">
    <property type="entry name" value="FAD/NAD-linked reductases, dimerisation (C-terminal) domain"/>
    <property type="match status" value="1"/>
</dbReference>
<dbReference type="PANTHER" id="PTHR43557">
    <property type="entry name" value="APOPTOSIS-INDUCING FACTOR 1"/>
    <property type="match status" value="1"/>
</dbReference>
<dbReference type="GO" id="GO:0005737">
    <property type="term" value="C:cytoplasm"/>
    <property type="evidence" value="ECO:0007669"/>
    <property type="project" value="TreeGrafter"/>
</dbReference>
<keyword evidence="3" id="KW-0274">FAD</keyword>
<dbReference type="EMBL" id="WPHR01000033">
    <property type="protein sequence ID" value="MUZ75600.1"/>
    <property type="molecule type" value="Genomic_DNA"/>
</dbReference>
<evidence type="ECO:0000256" key="3">
    <source>
        <dbReference type="ARBA" id="ARBA00022827"/>
    </source>
</evidence>
<dbReference type="PRINTS" id="PR00368">
    <property type="entry name" value="FADPNR"/>
</dbReference>
<proteinExistence type="predicted"/>
<accession>A0A6L6VID2</accession>
<comment type="cofactor">
    <cofactor evidence="1">
        <name>FAD</name>
        <dbReference type="ChEBI" id="CHEBI:57692"/>
    </cofactor>
</comment>
<sequence>MGAHSVVVIGGGFIGLEFASVARTLGATVTVVEAASRLCGRALSLAMSDWLLALHRDNGVSIKLSKGIARFEGHGAVTTVHLDDGTIEADVVVVGIGSEPNDQLAMNAGLEVSASIIVGSDLKTKANNVFAIGDCARFPAFPWLQPIRLESVQNAVDQAKHLAASICGAAAVYRKVPWFWTEQFGHKIRMAGLSQYGLRTEIVPGDACGRFNVRHYLDNRLIAIDSVNDAKAHVAARKELASVYCSG</sequence>
<dbReference type="InterPro" id="IPR050446">
    <property type="entry name" value="FAD-oxidoreductase/Apoptosis"/>
</dbReference>
<evidence type="ECO:0000313" key="8">
    <source>
        <dbReference type="Proteomes" id="UP000477951"/>
    </source>
</evidence>
<comment type="caution">
    <text evidence="7">The sequence shown here is derived from an EMBL/GenBank/DDBJ whole genome shotgun (WGS) entry which is preliminary data.</text>
</comment>
<dbReference type="PANTHER" id="PTHR43557:SF2">
    <property type="entry name" value="RIESKE DOMAIN-CONTAINING PROTEIN-RELATED"/>
    <property type="match status" value="1"/>
</dbReference>
<evidence type="ECO:0000256" key="4">
    <source>
        <dbReference type="ARBA" id="ARBA00023002"/>
    </source>
</evidence>
<dbReference type="InterPro" id="IPR028202">
    <property type="entry name" value="Reductase_C"/>
</dbReference>
<dbReference type="Gene3D" id="3.50.50.60">
    <property type="entry name" value="FAD/NAD(P)-binding domain"/>
    <property type="match status" value="2"/>
</dbReference>